<dbReference type="AlphaFoldDB" id="A0AAD9GCZ1"/>
<organism evidence="1 2">
    <name type="scientific">Babesia divergens</name>
    <dbReference type="NCBI Taxonomy" id="32595"/>
    <lineage>
        <taxon>Eukaryota</taxon>
        <taxon>Sar</taxon>
        <taxon>Alveolata</taxon>
        <taxon>Apicomplexa</taxon>
        <taxon>Aconoidasida</taxon>
        <taxon>Piroplasmida</taxon>
        <taxon>Babesiidae</taxon>
        <taxon>Babesia</taxon>
    </lineage>
</organism>
<name>A0AAD9GCZ1_BABDI</name>
<reference evidence="1" key="2">
    <citation type="submission" date="2021-05" db="EMBL/GenBank/DDBJ databases">
        <authorList>
            <person name="Pain A."/>
        </authorList>
    </citation>
    <scope>NUCLEOTIDE SEQUENCE</scope>
    <source>
        <strain evidence="1">1802A</strain>
    </source>
</reference>
<evidence type="ECO:0000313" key="1">
    <source>
        <dbReference type="EMBL" id="KAK1936133.1"/>
    </source>
</evidence>
<comment type="caution">
    <text evidence="1">The sequence shown here is derived from an EMBL/GenBank/DDBJ whole genome shotgun (WGS) entry which is preliminary data.</text>
</comment>
<accession>A0AAD9GCZ1</accession>
<evidence type="ECO:0000313" key="2">
    <source>
        <dbReference type="Proteomes" id="UP001195914"/>
    </source>
</evidence>
<dbReference type="Gene3D" id="3.40.50.12780">
    <property type="entry name" value="N-terminal domain of ligase-like"/>
    <property type="match status" value="1"/>
</dbReference>
<protein>
    <submittedName>
        <fullName evidence="1">Uncharacterized protein</fullName>
    </submittedName>
</protein>
<proteinExistence type="predicted"/>
<dbReference type="Proteomes" id="UP001195914">
    <property type="component" value="Unassembled WGS sequence"/>
</dbReference>
<keyword evidence="2" id="KW-1185">Reference proteome</keyword>
<reference evidence="1" key="1">
    <citation type="journal article" date="2014" name="Nucleic Acids Res.">
        <title>The evolutionary dynamics of variant antigen genes in Babesia reveal a history of genomic innovation underlying host-parasite interaction.</title>
        <authorList>
            <person name="Jackson A.P."/>
            <person name="Otto T.D."/>
            <person name="Darby A."/>
            <person name="Ramaprasad A."/>
            <person name="Xia D."/>
            <person name="Echaide I.E."/>
            <person name="Farber M."/>
            <person name="Gahlot S."/>
            <person name="Gamble J."/>
            <person name="Gupta D."/>
            <person name="Gupta Y."/>
            <person name="Jackson L."/>
            <person name="Malandrin L."/>
            <person name="Malas T.B."/>
            <person name="Moussa E."/>
            <person name="Nair M."/>
            <person name="Reid A.J."/>
            <person name="Sanders M."/>
            <person name="Sharma J."/>
            <person name="Tracey A."/>
            <person name="Quail M.A."/>
            <person name="Weir W."/>
            <person name="Wastling J.M."/>
            <person name="Hall N."/>
            <person name="Willadsen P."/>
            <person name="Lingelbach K."/>
            <person name="Shiels B."/>
            <person name="Tait A."/>
            <person name="Berriman M."/>
            <person name="Allred D.R."/>
            <person name="Pain A."/>
        </authorList>
    </citation>
    <scope>NUCLEOTIDE SEQUENCE</scope>
    <source>
        <strain evidence="1">1802A</strain>
    </source>
</reference>
<dbReference type="EMBL" id="JAHBMH010000044">
    <property type="protein sequence ID" value="KAK1936133.1"/>
    <property type="molecule type" value="Genomic_DNA"/>
</dbReference>
<sequence length="495" mass="55634">MFWLTSCSTLDAGMASMVDHISSRRHIRDHPVRLAIISPPSQTLVHLISVAFRQERVTIALLPIDFSLLVRRLANEPVSSFNKHVVDNWRSLIVEAGIDALLTTADYYELVGPICDELTLPLYLATAMPAILARSEYEAAIKAGHGYVDFLNIPRPGYEYAPAEPLPRLISGNNVDKLHIFSEIGSCNAKAAIHTASTLQAAFERISILCKLEATDSVLNCLFPHEYAYVVYGVLYALNANAKIHCPLTVVPSSNYTKLKVQFPLTSPYSMHDTLLLTLGKSVFDYVRSCNCNHTVLMCDAQTFRMLVAFITCGDLSQSEKCAYLRGWQLLERIFVFEDASKLFDKSLVEEALAFLEATSLKVPIVQVYTLSEAGAVSYMTLSDKTSTLIQLPGCNIEDNGEEFTVSACTDSLFKEYHKRARATAEARAEGTLRLTFRKHVNATRLLKNHADYVTYFKRRRERMSRYPQGYIKKVPVRTQFWGNFTGKHKHHSVL</sequence>
<gene>
    <name evidence="1" type="ORF">X943_001582</name>
</gene>
<dbReference type="InterPro" id="IPR042099">
    <property type="entry name" value="ANL_N_sf"/>
</dbReference>